<evidence type="ECO:0000259" key="2">
    <source>
        <dbReference type="Pfam" id="PF00534"/>
    </source>
</evidence>
<sequence>MKIAIICTEKRPIPAVQGGAVETLVDLLIRDNEMDHKASIDVYSIENNKAKRASRSLQHTQCIYMAPTDTWQTLRNFINRFCFKTHLPFYTHTFLTQTIRKLKHRRYDWIVVENRPLFIPPLRKHLGSAAQIALHLHNDTLNQQCYYAASVIRQCDCILSVSDFINHQVRGAAKNVHDHTKAHVLYNRIAPEFFRLKRNYAHDLLRKQCGVMSEKQIVLYFGRLRIDKGVLNLIQAFTQALQKNNHLFLVLIGSFTNDDDQLHIMSALDRLPSGTFSHLNYIPHDQLPNYLSEADMIALPSICNEAFGLTIAEAMALGKTVITTDSGAIPELIGSNAGIIVKRNQRLNDQLAKIILTCAANPKLRMRIGRHARETALRRFQPEGYMEEMMMKLNRPDADPRSIRHENRKRHVDQ</sequence>
<dbReference type="InterPro" id="IPR050194">
    <property type="entry name" value="Glycosyltransferase_grp1"/>
</dbReference>
<comment type="caution">
    <text evidence="3">The sequence shown here is derived from an EMBL/GenBank/DDBJ whole genome shotgun (WGS) entry which is preliminary data.</text>
</comment>
<dbReference type="Gene3D" id="3.40.50.2000">
    <property type="entry name" value="Glycogen Phosphorylase B"/>
    <property type="match status" value="2"/>
</dbReference>
<dbReference type="GO" id="GO:0016757">
    <property type="term" value="F:glycosyltransferase activity"/>
    <property type="evidence" value="ECO:0007669"/>
    <property type="project" value="UniProtKB-KW"/>
</dbReference>
<dbReference type="CDD" id="cd03801">
    <property type="entry name" value="GT4_PimA-like"/>
    <property type="match status" value="1"/>
</dbReference>
<feature type="compositionally biased region" description="Basic and acidic residues" evidence="1">
    <location>
        <begin position="394"/>
        <end position="405"/>
    </location>
</feature>
<feature type="region of interest" description="Disordered" evidence="1">
    <location>
        <begin position="394"/>
        <end position="414"/>
    </location>
</feature>
<gene>
    <name evidence="3" type="ORF">ACFP7A_04335</name>
</gene>
<evidence type="ECO:0000256" key="1">
    <source>
        <dbReference type="SAM" id="MobiDB-lite"/>
    </source>
</evidence>
<dbReference type="Pfam" id="PF00534">
    <property type="entry name" value="Glycos_transf_1"/>
    <property type="match status" value="1"/>
</dbReference>
<organism evidence="3 4">
    <name type="scientific">Sporolactobacillus kofuensis</name>
    <dbReference type="NCBI Taxonomy" id="269672"/>
    <lineage>
        <taxon>Bacteria</taxon>
        <taxon>Bacillati</taxon>
        <taxon>Bacillota</taxon>
        <taxon>Bacilli</taxon>
        <taxon>Bacillales</taxon>
        <taxon>Sporolactobacillaceae</taxon>
        <taxon>Sporolactobacillus</taxon>
    </lineage>
</organism>
<dbReference type="SUPFAM" id="SSF53756">
    <property type="entry name" value="UDP-Glycosyltransferase/glycogen phosphorylase"/>
    <property type="match status" value="1"/>
</dbReference>
<feature type="domain" description="Glycosyl transferase family 1" evidence="2">
    <location>
        <begin position="206"/>
        <end position="374"/>
    </location>
</feature>
<dbReference type="PANTHER" id="PTHR45947">
    <property type="entry name" value="SULFOQUINOVOSYL TRANSFERASE SQD2"/>
    <property type="match status" value="1"/>
</dbReference>
<keyword evidence="3" id="KW-0328">Glycosyltransferase</keyword>
<evidence type="ECO:0000313" key="4">
    <source>
        <dbReference type="Proteomes" id="UP001596267"/>
    </source>
</evidence>
<name>A0ABW1WBT1_9BACL</name>
<proteinExistence type="predicted"/>
<dbReference type="InterPro" id="IPR001296">
    <property type="entry name" value="Glyco_trans_1"/>
</dbReference>
<dbReference type="EMBL" id="JBHSTQ010000003">
    <property type="protein sequence ID" value="MFC6385821.1"/>
    <property type="molecule type" value="Genomic_DNA"/>
</dbReference>
<dbReference type="Proteomes" id="UP001596267">
    <property type="component" value="Unassembled WGS sequence"/>
</dbReference>
<protein>
    <submittedName>
        <fullName evidence="3">Glycosyltransferase family 4 protein</fullName>
        <ecNumber evidence="3">2.4.-.-</ecNumber>
    </submittedName>
</protein>
<evidence type="ECO:0000313" key="3">
    <source>
        <dbReference type="EMBL" id="MFC6385821.1"/>
    </source>
</evidence>
<dbReference type="RefSeq" id="WP_253052577.1">
    <property type="nucleotide sequence ID" value="NZ_JAMXWN010000002.1"/>
</dbReference>
<dbReference type="PANTHER" id="PTHR45947:SF3">
    <property type="entry name" value="SULFOQUINOVOSYL TRANSFERASE SQD2"/>
    <property type="match status" value="1"/>
</dbReference>
<keyword evidence="3" id="KW-0808">Transferase</keyword>
<dbReference type="EC" id="2.4.-.-" evidence="3"/>
<accession>A0ABW1WBT1</accession>
<keyword evidence="4" id="KW-1185">Reference proteome</keyword>
<reference evidence="4" key="1">
    <citation type="journal article" date="2019" name="Int. J. Syst. Evol. Microbiol.">
        <title>The Global Catalogue of Microorganisms (GCM) 10K type strain sequencing project: providing services to taxonomists for standard genome sequencing and annotation.</title>
        <authorList>
            <consortium name="The Broad Institute Genomics Platform"/>
            <consortium name="The Broad Institute Genome Sequencing Center for Infectious Disease"/>
            <person name="Wu L."/>
            <person name="Ma J."/>
        </authorList>
    </citation>
    <scope>NUCLEOTIDE SEQUENCE [LARGE SCALE GENOMIC DNA]</scope>
    <source>
        <strain evidence="4">CCUG 42001</strain>
    </source>
</reference>